<protein>
    <recommendedName>
        <fullName evidence="4">DED domain-containing protein</fullName>
    </recommendedName>
</protein>
<proteinExistence type="inferred from homology"/>
<dbReference type="Pfam" id="PF01535">
    <property type="entry name" value="PPR"/>
    <property type="match status" value="1"/>
</dbReference>
<feature type="domain" description="DED" evidence="4">
    <location>
        <begin position="48"/>
        <end position="128"/>
    </location>
</feature>
<keyword evidence="6" id="KW-1185">Reference proteome</keyword>
<sequence length="164" mass="18635">MRKENPQLLSPQVFVVLMRGFASARMVKKAIEVLNEMPKYGCEPDEYVFGCLLDALCKNRSVKEAALLVVSCRFNITQGNILQFPMVEVCDYFKEMVERGLLAAPQYGTLKDLLNSLLRSDKLQMAEDVWSCIVSKGCELNVFAWTIWIHALFSNVHVKDACSY</sequence>
<dbReference type="PROSITE" id="PS51375">
    <property type="entry name" value="PPR"/>
    <property type="match status" value="1"/>
</dbReference>
<dbReference type="PROSITE" id="PS50168">
    <property type="entry name" value="DED"/>
    <property type="match status" value="1"/>
</dbReference>
<dbReference type="Proteomes" id="UP001291926">
    <property type="component" value="Unassembled WGS sequence"/>
</dbReference>
<evidence type="ECO:0000259" key="4">
    <source>
        <dbReference type="PROSITE" id="PS50168"/>
    </source>
</evidence>
<dbReference type="InterPro" id="IPR051114">
    <property type="entry name" value="Mito_RNA_Proc_CCM1"/>
</dbReference>
<evidence type="ECO:0000256" key="1">
    <source>
        <dbReference type="ARBA" id="ARBA00007626"/>
    </source>
</evidence>
<dbReference type="EMBL" id="JAYDYQ010002533">
    <property type="protein sequence ID" value="KAK4485195.1"/>
    <property type="molecule type" value="Genomic_DNA"/>
</dbReference>
<keyword evidence="2" id="KW-0677">Repeat</keyword>
<comment type="caution">
    <text evidence="5">The sequence shown here is derived from an EMBL/GenBank/DDBJ whole genome shotgun (WGS) entry which is preliminary data.</text>
</comment>
<evidence type="ECO:0000256" key="2">
    <source>
        <dbReference type="ARBA" id="ARBA00022737"/>
    </source>
</evidence>
<dbReference type="InterPro" id="IPR011990">
    <property type="entry name" value="TPR-like_helical_dom_sf"/>
</dbReference>
<dbReference type="Gene3D" id="1.25.40.10">
    <property type="entry name" value="Tetratricopeptide repeat domain"/>
    <property type="match status" value="2"/>
</dbReference>
<dbReference type="InterPro" id="IPR001875">
    <property type="entry name" value="DED_dom"/>
</dbReference>
<dbReference type="PANTHER" id="PTHR47934:SF28">
    <property type="entry name" value="OS04G0488500 PROTEIN"/>
    <property type="match status" value="1"/>
</dbReference>
<organism evidence="5 6">
    <name type="scientific">Penstemon davidsonii</name>
    <dbReference type="NCBI Taxonomy" id="160366"/>
    <lineage>
        <taxon>Eukaryota</taxon>
        <taxon>Viridiplantae</taxon>
        <taxon>Streptophyta</taxon>
        <taxon>Embryophyta</taxon>
        <taxon>Tracheophyta</taxon>
        <taxon>Spermatophyta</taxon>
        <taxon>Magnoliopsida</taxon>
        <taxon>eudicotyledons</taxon>
        <taxon>Gunneridae</taxon>
        <taxon>Pentapetalae</taxon>
        <taxon>asterids</taxon>
        <taxon>lamiids</taxon>
        <taxon>Lamiales</taxon>
        <taxon>Plantaginaceae</taxon>
        <taxon>Cheloneae</taxon>
        <taxon>Penstemon</taxon>
    </lineage>
</organism>
<dbReference type="InterPro" id="IPR002885">
    <property type="entry name" value="PPR_rpt"/>
</dbReference>
<dbReference type="Pfam" id="PF13041">
    <property type="entry name" value="PPR_2"/>
    <property type="match status" value="1"/>
</dbReference>
<dbReference type="PANTHER" id="PTHR47934">
    <property type="entry name" value="PENTATRICOPEPTIDE REPEAT-CONTAINING PROTEIN PET309, MITOCHONDRIAL"/>
    <property type="match status" value="1"/>
</dbReference>
<evidence type="ECO:0000256" key="3">
    <source>
        <dbReference type="PROSITE-ProRule" id="PRU00708"/>
    </source>
</evidence>
<comment type="similarity">
    <text evidence="1">Belongs to the PPR family. P subfamily.</text>
</comment>
<reference evidence="5 6" key="1">
    <citation type="journal article" date="2023" name="bioRxiv">
        <title>Genome report: Whole genome sequence and annotation of Penstemon davidsonii.</title>
        <authorList>
            <person name="Ostevik K.L."/>
            <person name="Alabady M."/>
            <person name="Zhang M."/>
            <person name="Rausher M.D."/>
        </authorList>
    </citation>
    <scope>NUCLEOTIDE SEQUENCE [LARGE SCALE GENOMIC DNA]</scope>
    <source>
        <strain evidence="5">DNT005</strain>
        <tissue evidence="5">Whole leaf</tissue>
    </source>
</reference>
<evidence type="ECO:0000313" key="5">
    <source>
        <dbReference type="EMBL" id="KAK4485195.1"/>
    </source>
</evidence>
<feature type="repeat" description="PPR" evidence="3">
    <location>
        <begin position="10"/>
        <end position="44"/>
    </location>
</feature>
<evidence type="ECO:0000313" key="6">
    <source>
        <dbReference type="Proteomes" id="UP001291926"/>
    </source>
</evidence>
<gene>
    <name evidence="5" type="ORF">RD792_007813</name>
</gene>
<accession>A0ABR0D7M0</accession>
<name>A0ABR0D7M0_9LAMI</name>
<dbReference type="NCBIfam" id="TIGR00756">
    <property type="entry name" value="PPR"/>
    <property type="match status" value="1"/>
</dbReference>